<dbReference type="InterPro" id="IPR036866">
    <property type="entry name" value="RibonucZ/Hydroxyglut_hydro"/>
</dbReference>
<dbReference type="InterPro" id="IPR001279">
    <property type="entry name" value="Metallo-B-lactamas"/>
</dbReference>
<accession>A0A150P2K0</accession>
<evidence type="ECO:0000259" key="1">
    <source>
        <dbReference type="Pfam" id="PF00753"/>
    </source>
</evidence>
<name>A0A150P2K0_SORCE</name>
<dbReference type="Gene3D" id="3.60.15.10">
    <property type="entry name" value="Ribonuclease Z/Hydroxyacylglutathione hydrolase-like"/>
    <property type="match status" value="1"/>
</dbReference>
<dbReference type="EMBL" id="JELX01004226">
    <property type="protein sequence ID" value="KYF49619.1"/>
    <property type="molecule type" value="Genomic_DNA"/>
</dbReference>
<dbReference type="Pfam" id="PF00753">
    <property type="entry name" value="Lactamase_B"/>
    <property type="match status" value="1"/>
</dbReference>
<feature type="domain" description="Metallo-beta-lactamase" evidence="1">
    <location>
        <begin position="12"/>
        <end position="72"/>
    </location>
</feature>
<organism evidence="2 3">
    <name type="scientific">Sorangium cellulosum</name>
    <name type="common">Polyangium cellulosum</name>
    <dbReference type="NCBI Taxonomy" id="56"/>
    <lineage>
        <taxon>Bacteria</taxon>
        <taxon>Pseudomonadati</taxon>
        <taxon>Myxococcota</taxon>
        <taxon>Polyangia</taxon>
        <taxon>Polyangiales</taxon>
        <taxon>Polyangiaceae</taxon>
        <taxon>Sorangium</taxon>
    </lineage>
</organism>
<reference evidence="2 3" key="1">
    <citation type="submission" date="2014-02" db="EMBL/GenBank/DDBJ databases">
        <title>The small core and large imbalanced accessory genome model reveals a collaborative survival strategy of Sorangium cellulosum strains in nature.</title>
        <authorList>
            <person name="Han K."/>
            <person name="Peng R."/>
            <person name="Blom J."/>
            <person name="Li Y.-Z."/>
        </authorList>
    </citation>
    <scope>NUCLEOTIDE SEQUENCE [LARGE SCALE GENOMIC DNA]</scope>
    <source>
        <strain evidence="2 3">So0157-18</strain>
    </source>
</reference>
<dbReference type="SUPFAM" id="SSF56281">
    <property type="entry name" value="Metallo-hydrolase/oxidoreductase"/>
    <property type="match status" value="1"/>
</dbReference>
<evidence type="ECO:0000313" key="3">
    <source>
        <dbReference type="Proteomes" id="UP000075604"/>
    </source>
</evidence>
<proteinExistence type="predicted"/>
<comment type="caution">
    <text evidence="2">The sequence shown here is derived from an EMBL/GenBank/DDBJ whole genome shotgun (WGS) entry which is preliminary data.</text>
</comment>
<protein>
    <recommendedName>
        <fullName evidence="1">Metallo-beta-lactamase domain-containing protein</fullName>
    </recommendedName>
</protein>
<evidence type="ECO:0000313" key="2">
    <source>
        <dbReference type="EMBL" id="KYF49619.1"/>
    </source>
</evidence>
<dbReference type="Proteomes" id="UP000075604">
    <property type="component" value="Unassembled WGS sequence"/>
</dbReference>
<dbReference type="AlphaFoldDB" id="A0A150P2K0"/>
<gene>
    <name evidence="2" type="ORF">BE04_51060</name>
</gene>
<sequence>MLAFGPGRGELVLVRVPPDAWMVVDGCSAATTDYAAAVLSHYDARPRIVILTHPHDDHSGGLVSVIEAATPHDRKETWPRIGMLVPPESDVGRSAGFIGCVTAEAIAAIESRWSESPACRWDMNIGDLEPLGGAMLRVLSPRADVRAEALRRWQMGQRFNANVISTALLLTWRGRRLLLGSDLVERPASGWSHALVVDPQLGDDDLLKVPHHGSDEALLDDILRPGARVPDPLRLFTPYSPKRLPSFAAGKGAHRVVSHGGTSYLTGLPRRHAMQSGRAEARTLTALRAHDTITFDPTTTGFPDCYVLVSVPPDGGPPTVQQGPGSLHVVPDAGGAAPRTAWDHCDSDEI</sequence>